<dbReference type="RefSeq" id="WP_127897176.1">
    <property type="nucleotide sequence ID" value="NZ_CAMIQF010000001.1"/>
</dbReference>
<accession>A0AB35YZ22</accession>
<reference evidence="1 2" key="2">
    <citation type="submission" date="2024-07" db="EMBL/GenBank/DDBJ databases">
        <authorList>
            <person name="Raymann K."/>
        </authorList>
    </citation>
    <scope>NUCLEOTIDE SEQUENCE [LARGE SCALE GENOMIC DNA]</scope>
    <source>
        <strain evidence="1 2">KZ19</strain>
    </source>
</reference>
<gene>
    <name evidence="1" type="ORF">C3R40_004540</name>
</gene>
<reference evidence="1 2" key="1">
    <citation type="submission" date="2024-07" db="EMBL/GenBank/DDBJ databases">
        <title>Making a pathogen? Evaluating the impact of protist predation on the evolution of virulence in Serratia marcescens.</title>
        <authorList>
            <person name="Hopkins H."/>
            <person name="Lopezguerra C."/>
            <person name="Lau M.-J."/>
        </authorList>
    </citation>
    <scope>NUCLEOTIDE SEQUENCE [LARGE SCALE GENOMIC DNA]</scope>
    <source>
        <strain evidence="1 2">KZ19</strain>
    </source>
</reference>
<organism evidence="1 2">
    <name type="scientific">Serratia marcescens</name>
    <dbReference type="NCBI Taxonomy" id="615"/>
    <lineage>
        <taxon>Bacteria</taxon>
        <taxon>Pseudomonadati</taxon>
        <taxon>Pseudomonadota</taxon>
        <taxon>Gammaproteobacteria</taxon>
        <taxon>Enterobacterales</taxon>
        <taxon>Yersiniaceae</taxon>
        <taxon>Serratia</taxon>
    </lineage>
</organism>
<dbReference type="GeneID" id="64307071"/>
<dbReference type="AlphaFoldDB" id="A0AB35YZ22"/>
<protein>
    <submittedName>
        <fullName evidence="1">Uncharacterized protein</fullName>
    </submittedName>
</protein>
<evidence type="ECO:0000313" key="1">
    <source>
        <dbReference type="EMBL" id="MEX3185884.1"/>
    </source>
</evidence>
<dbReference type="Proteomes" id="UP000237365">
    <property type="component" value="Unassembled WGS sequence"/>
</dbReference>
<dbReference type="EMBL" id="PQGI02000001">
    <property type="protein sequence ID" value="MEX3185884.1"/>
    <property type="molecule type" value="Genomic_DNA"/>
</dbReference>
<proteinExistence type="predicted"/>
<name>A0AB35YZ22_SERMA</name>
<comment type="caution">
    <text evidence="1">The sequence shown here is derived from an EMBL/GenBank/DDBJ whole genome shotgun (WGS) entry which is preliminary data.</text>
</comment>
<sequence>MLNHTSLTRQSHRFDIVLDSPSMPSDGIDLLVEELPETLHFASDCASTGSSVSTASTAGCGCIATASCIGTMGSVTSSGS</sequence>
<evidence type="ECO:0000313" key="2">
    <source>
        <dbReference type="Proteomes" id="UP000237365"/>
    </source>
</evidence>